<evidence type="ECO:0000313" key="1">
    <source>
        <dbReference type="EMBL" id="GAQ87480.1"/>
    </source>
</evidence>
<dbReference type="EMBL" id="DF237305">
    <property type="protein sequence ID" value="GAQ87480.1"/>
    <property type="molecule type" value="Genomic_DNA"/>
</dbReference>
<evidence type="ECO:0000313" key="2">
    <source>
        <dbReference type="Proteomes" id="UP000054558"/>
    </source>
</evidence>
<protein>
    <submittedName>
        <fullName evidence="1">Uncharacterized protein</fullName>
    </submittedName>
</protein>
<proteinExistence type="predicted"/>
<name>A0A1Y1I966_KLENI</name>
<reference evidence="1 2" key="1">
    <citation type="journal article" date="2014" name="Nat. Commun.">
        <title>Klebsormidium flaccidum genome reveals primary factors for plant terrestrial adaptation.</title>
        <authorList>
            <person name="Hori K."/>
            <person name="Maruyama F."/>
            <person name="Fujisawa T."/>
            <person name="Togashi T."/>
            <person name="Yamamoto N."/>
            <person name="Seo M."/>
            <person name="Sato S."/>
            <person name="Yamada T."/>
            <person name="Mori H."/>
            <person name="Tajima N."/>
            <person name="Moriyama T."/>
            <person name="Ikeuchi M."/>
            <person name="Watanabe M."/>
            <person name="Wada H."/>
            <person name="Kobayashi K."/>
            <person name="Saito M."/>
            <person name="Masuda T."/>
            <person name="Sasaki-Sekimoto Y."/>
            <person name="Mashiguchi K."/>
            <person name="Awai K."/>
            <person name="Shimojima M."/>
            <person name="Masuda S."/>
            <person name="Iwai M."/>
            <person name="Nobusawa T."/>
            <person name="Narise T."/>
            <person name="Kondo S."/>
            <person name="Saito H."/>
            <person name="Sato R."/>
            <person name="Murakawa M."/>
            <person name="Ihara Y."/>
            <person name="Oshima-Yamada Y."/>
            <person name="Ohtaka K."/>
            <person name="Satoh M."/>
            <person name="Sonobe K."/>
            <person name="Ishii M."/>
            <person name="Ohtani R."/>
            <person name="Kanamori-Sato M."/>
            <person name="Honoki R."/>
            <person name="Miyazaki D."/>
            <person name="Mochizuki H."/>
            <person name="Umetsu J."/>
            <person name="Higashi K."/>
            <person name="Shibata D."/>
            <person name="Kamiya Y."/>
            <person name="Sato N."/>
            <person name="Nakamura Y."/>
            <person name="Tabata S."/>
            <person name="Ida S."/>
            <person name="Kurokawa K."/>
            <person name="Ohta H."/>
        </authorList>
    </citation>
    <scope>NUCLEOTIDE SEQUENCE [LARGE SCALE GENOMIC DNA]</scope>
    <source>
        <strain evidence="1 2">NIES-2285</strain>
    </source>
</reference>
<gene>
    <name evidence="1" type="ORF">KFL_003560070</name>
</gene>
<sequence>MDRFEWLRGQCWLTPWPATPHVPQTSRSAIDWVFRGTASFHVSQQEQYGGSGVHDDRGPLTPNARHLFFKTGPKCHDPTETACCVGVVQHSANDLRLVFCLADQDVWEIEASQVQRLVLQDSEAEVRQERPGKLPAVLSVIFRHVVLNLYLSSPTIAAEAPQVLSRVADLLSRALKNDSSVRLTSGGEAGAPQMARPEELACNWLRSADELAASARSTSNALAATEIVEGALTAMAAAAVTREKVRAAAGSVHRKYPVSTDAEEEVVRWMLENRGKHEGTATDVTAKLQALLQEQKKQYETRLWLQTVGAAT</sequence>
<organism evidence="1 2">
    <name type="scientific">Klebsormidium nitens</name>
    <name type="common">Green alga</name>
    <name type="synonym">Ulothrix nitens</name>
    <dbReference type="NCBI Taxonomy" id="105231"/>
    <lineage>
        <taxon>Eukaryota</taxon>
        <taxon>Viridiplantae</taxon>
        <taxon>Streptophyta</taxon>
        <taxon>Klebsormidiophyceae</taxon>
        <taxon>Klebsormidiales</taxon>
        <taxon>Klebsormidiaceae</taxon>
        <taxon>Klebsormidium</taxon>
    </lineage>
</organism>
<accession>A0A1Y1I966</accession>
<dbReference type="AlphaFoldDB" id="A0A1Y1I966"/>
<keyword evidence="2" id="KW-1185">Reference proteome</keyword>
<dbReference type="Proteomes" id="UP000054558">
    <property type="component" value="Unassembled WGS sequence"/>
</dbReference>